<protein>
    <submittedName>
        <fullName evidence="1">Uncharacterized protein</fullName>
    </submittedName>
</protein>
<name>A0ABZ2Y949_9BACT</name>
<reference evidence="1 2" key="1">
    <citation type="submission" date="2023-03" db="EMBL/GenBank/DDBJ databases">
        <title>Novel Species.</title>
        <authorList>
            <person name="Ma S."/>
        </authorList>
    </citation>
    <scope>NUCLEOTIDE SEQUENCE [LARGE SCALE GENOMIC DNA]</scope>
    <source>
        <strain evidence="1 2">B11</strain>
    </source>
</reference>
<evidence type="ECO:0000313" key="1">
    <source>
        <dbReference type="EMBL" id="WZL75530.1"/>
    </source>
</evidence>
<sequence length="48" mass="5657">MRFGVAVDEDLMGKAEYFSAQKKRETFAEKLRNLKLQHIPGYREIVKN</sequence>
<accession>A0ABZ2Y949</accession>
<dbReference type="EMBL" id="CP121689">
    <property type="protein sequence ID" value="WZL75530.1"/>
    <property type="molecule type" value="Genomic_DNA"/>
</dbReference>
<dbReference type="Proteomes" id="UP001461341">
    <property type="component" value="Chromosome"/>
</dbReference>
<keyword evidence="2" id="KW-1185">Reference proteome</keyword>
<gene>
    <name evidence="1" type="ORF">QBE54_08000</name>
</gene>
<organism evidence="1 2">
    <name type="scientific">Thermatribacter velox</name>
    <dbReference type="NCBI Taxonomy" id="3039681"/>
    <lineage>
        <taxon>Bacteria</taxon>
        <taxon>Pseudomonadati</taxon>
        <taxon>Atribacterota</taxon>
        <taxon>Atribacteria</taxon>
        <taxon>Atribacterales</taxon>
        <taxon>Thermatribacteraceae</taxon>
        <taxon>Thermatribacter</taxon>
    </lineage>
</organism>
<dbReference type="RefSeq" id="WP_369017677.1">
    <property type="nucleotide sequence ID" value="NZ_CP121689.1"/>
</dbReference>
<evidence type="ECO:0000313" key="2">
    <source>
        <dbReference type="Proteomes" id="UP001461341"/>
    </source>
</evidence>
<proteinExistence type="predicted"/>